<accession>A0A4V2S3V7</accession>
<evidence type="ECO:0000313" key="1">
    <source>
        <dbReference type="EMBL" id="TCO45940.1"/>
    </source>
</evidence>
<protein>
    <submittedName>
        <fullName evidence="1">Uncharacterized protein</fullName>
    </submittedName>
</protein>
<sequence length="132" mass="13848">MSATSRVLMSVSEHLAGFELGEPVQVTVGACGDYSAGTIQLSGACLPELAGELLVWADTLDDVTASAWRPSCPDDDLVVLELWGRLTDDTPVRVFGGLLDGPGVPGLAAGRRVELSWVLVRTWALLAEGLVA</sequence>
<keyword evidence="2" id="KW-1185">Reference proteome</keyword>
<organism evidence="1 2">
    <name type="scientific">Actinocrispum wychmicini</name>
    <dbReference type="NCBI Taxonomy" id="1213861"/>
    <lineage>
        <taxon>Bacteria</taxon>
        <taxon>Bacillati</taxon>
        <taxon>Actinomycetota</taxon>
        <taxon>Actinomycetes</taxon>
        <taxon>Pseudonocardiales</taxon>
        <taxon>Pseudonocardiaceae</taxon>
        <taxon>Actinocrispum</taxon>
    </lineage>
</organism>
<comment type="caution">
    <text evidence="1">The sequence shown here is derived from an EMBL/GenBank/DDBJ whole genome shotgun (WGS) entry which is preliminary data.</text>
</comment>
<reference evidence="1 2" key="1">
    <citation type="submission" date="2019-03" db="EMBL/GenBank/DDBJ databases">
        <title>Genomic Encyclopedia of Type Strains, Phase IV (KMG-IV): sequencing the most valuable type-strain genomes for metagenomic binning, comparative biology and taxonomic classification.</title>
        <authorList>
            <person name="Goeker M."/>
        </authorList>
    </citation>
    <scope>NUCLEOTIDE SEQUENCE [LARGE SCALE GENOMIC DNA]</scope>
    <source>
        <strain evidence="1 2">DSM 45934</strain>
    </source>
</reference>
<evidence type="ECO:0000313" key="2">
    <source>
        <dbReference type="Proteomes" id="UP000295680"/>
    </source>
</evidence>
<name>A0A4V2S3V7_9PSEU</name>
<dbReference type="AlphaFoldDB" id="A0A4V2S3V7"/>
<dbReference type="OrthoDB" id="3686984at2"/>
<dbReference type="Proteomes" id="UP000295680">
    <property type="component" value="Unassembled WGS sequence"/>
</dbReference>
<proteinExistence type="predicted"/>
<dbReference type="EMBL" id="SLWS01000020">
    <property type="protein sequence ID" value="TCO45940.1"/>
    <property type="molecule type" value="Genomic_DNA"/>
</dbReference>
<dbReference type="RefSeq" id="WP_132126121.1">
    <property type="nucleotide sequence ID" value="NZ_SLWS01000020.1"/>
</dbReference>
<gene>
    <name evidence="1" type="ORF">EV192_120126</name>
</gene>